<name>A0A183DWJ7_9BILA</name>
<dbReference type="AlphaFoldDB" id="A0A183DWJ7"/>
<proteinExistence type="predicted"/>
<accession>A0A183DWJ7</accession>
<organism evidence="4">
    <name type="scientific">Gongylonema pulchrum</name>
    <dbReference type="NCBI Taxonomy" id="637853"/>
    <lineage>
        <taxon>Eukaryota</taxon>
        <taxon>Metazoa</taxon>
        <taxon>Ecdysozoa</taxon>
        <taxon>Nematoda</taxon>
        <taxon>Chromadorea</taxon>
        <taxon>Rhabditida</taxon>
        <taxon>Spirurina</taxon>
        <taxon>Spiruromorpha</taxon>
        <taxon>Spiruroidea</taxon>
        <taxon>Gongylonematidae</taxon>
        <taxon>Gongylonema</taxon>
    </lineage>
</organism>
<reference evidence="2 3" key="2">
    <citation type="submission" date="2018-11" db="EMBL/GenBank/DDBJ databases">
        <authorList>
            <consortium name="Pathogen Informatics"/>
        </authorList>
    </citation>
    <scope>NUCLEOTIDE SEQUENCE [LARGE SCALE GENOMIC DNA]</scope>
</reference>
<feature type="region of interest" description="Disordered" evidence="1">
    <location>
        <begin position="47"/>
        <end position="78"/>
    </location>
</feature>
<evidence type="ECO:0000256" key="1">
    <source>
        <dbReference type="SAM" id="MobiDB-lite"/>
    </source>
</evidence>
<keyword evidence="3" id="KW-1185">Reference proteome</keyword>
<sequence length="78" mass="8690">MPILDGRELRIPDGTDGLAIVRSHSANVLILQGTTFDSWWQEQQQAAVGGTRNGRIDNDSSYTDDDDRGFTPSQLLHY</sequence>
<dbReference type="WBParaSite" id="GPUH_0001310201-mRNA-1">
    <property type="protein sequence ID" value="GPUH_0001310201-mRNA-1"/>
    <property type="gene ID" value="GPUH_0001310201"/>
</dbReference>
<dbReference type="EMBL" id="UYRT01079902">
    <property type="protein sequence ID" value="VDN21631.1"/>
    <property type="molecule type" value="Genomic_DNA"/>
</dbReference>
<dbReference type="Proteomes" id="UP000271098">
    <property type="component" value="Unassembled WGS sequence"/>
</dbReference>
<protein>
    <submittedName>
        <fullName evidence="4">DUF4115 domain-containing protein</fullName>
    </submittedName>
</protein>
<evidence type="ECO:0000313" key="3">
    <source>
        <dbReference type="Proteomes" id="UP000271098"/>
    </source>
</evidence>
<evidence type="ECO:0000313" key="2">
    <source>
        <dbReference type="EMBL" id="VDN21631.1"/>
    </source>
</evidence>
<reference evidence="4" key="1">
    <citation type="submission" date="2016-06" db="UniProtKB">
        <authorList>
            <consortium name="WormBaseParasite"/>
        </authorList>
    </citation>
    <scope>IDENTIFICATION</scope>
</reference>
<gene>
    <name evidence="2" type="ORF">GPUH_LOCUS13088</name>
</gene>
<evidence type="ECO:0000313" key="4">
    <source>
        <dbReference type="WBParaSite" id="GPUH_0001310201-mRNA-1"/>
    </source>
</evidence>